<gene>
    <name evidence="3" type="ORF">L249_5462</name>
</gene>
<dbReference type="Proteomes" id="UP000253664">
    <property type="component" value="Unassembled WGS sequence"/>
</dbReference>
<keyword evidence="1" id="KW-0732">Signal</keyword>
<evidence type="ECO:0000259" key="2">
    <source>
        <dbReference type="PROSITE" id="PS50056"/>
    </source>
</evidence>
<accession>A0A367LGK3</accession>
<dbReference type="Gene3D" id="3.90.190.10">
    <property type="entry name" value="Protein tyrosine phosphatase superfamily"/>
    <property type="match status" value="1"/>
</dbReference>
<dbReference type="STRING" id="1330021.A0A367LGK3"/>
<dbReference type="PROSITE" id="PS00383">
    <property type="entry name" value="TYR_PHOSPHATASE_1"/>
    <property type="match status" value="1"/>
</dbReference>
<dbReference type="AlphaFoldDB" id="A0A367LGK3"/>
<evidence type="ECO:0000313" key="3">
    <source>
        <dbReference type="EMBL" id="RCI13527.1"/>
    </source>
</evidence>
<dbReference type="InterPro" id="IPR026893">
    <property type="entry name" value="Tyr/Ser_Pase_IphP-type"/>
</dbReference>
<evidence type="ECO:0000256" key="1">
    <source>
        <dbReference type="SAM" id="SignalP"/>
    </source>
</evidence>
<evidence type="ECO:0000313" key="4">
    <source>
        <dbReference type="Proteomes" id="UP000253664"/>
    </source>
</evidence>
<feature type="chain" id="PRO_5016612393" description="Tyrosine specific protein phosphatases domain-containing protein" evidence="1">
    <location>
        <begin position="22"/>
        <end position="154"/>
    </location>
</feature>
<reference evidence="3 4" key="1">
    <citation type="journal article" date="2015" name="BMC Genomics">
        <title>Insights from the genome of Ophiocordyceps polyrhachis-furcata to pathogenicity and host specificity in insect fungi.</title>
        <authorList>
            <person name="Wichadakul D."/>
            <person name="Kobmoo N."/>
            <person name="Ingsriswang S."/>
            <person name="Tangphatsornruang S."/>
            <person name="Chantasingh D."/>
            <person name="Luangsa-ard J.J."/>
            <person name="Eurwilaichitr L."/>
        </authorList>
    </citation>
    <scope>NUCLEOTIDE SEQUENCE [LARGE SCALE GENOMIC DNA]</scope>
    <source>
        <strain evidence="3 4">BCC 54312</strain>
    </source>
</reference>
<dbReference type="InterPro" id="IPR016130">
    <property type="entry name" value="Tyr_Pase_AS"/>
</dbReference>
<name>A0A367LGK3_9HYPO</name>
<feature type="domain" description="Tyrosine specific protein phosphatases" evidence="2">
    <location>
        <begin position="35"/>
        <end position="69"/>
    </location>
</feature>
<sequence length="154" mass="17071">MRLRASRILVKNVLVPIGLLGISTVSLDHSGADVREALSIFTSSRSMPVLVHCTLGKDRTGLICALILMILRVPVTAIEHDYFLSDAALVSNRAKRLADMRETGFPDEWESTAKNMIPGMQAHLINQYGGLDPYLDSIGFGEQDRTKLRETLLY</sequence>
<dbReference type="PANTHER" id="PTHR31126:SF10">
    <property type="entry name" value="PROTEIN PHOSPHATASE, PUTATIVE (AFU_ORTHOLOGUE AFUA_6G06650)-RELATED"/>
    <property type="match status" value="1"/>
</dbReference>
<dbReference type="GO" id="GO:0004721">
    <property type="term" value="F:phosphoprotein phosphatase activity"/>
    <property type="evidence" value="ECO:0007669"/>
    <property type="project" value="InterPro"/>
</dbReference>
<dbReference type="SUPFAM" id="SSF52799">
    <property type="entry name" value="(Phosphotyrosine protein) phosphatases II"/>
    <property type="match status" value="1"/>
</dbReference>
<dbReference type="PROSITE" id="PS50056">
    <property type="entry name" value="TYR_PHOSPHATASE_2"/>
    <property type="match status" value="1"/>
</dbReference>
<dbReference type="InterPro" id="IPR029021">
    <property type="entry name" value="Prot-tyrosine_phosphatase-like"/>
</dbReference>
<dbReference type="Pfam" id="PF13350">
    <property type="entry name" value="Y_phosphatase3"/>
    <property type="match status" value="1"/>
</dbReference>
<dbReference type="PANTHER" id="PTHR31126">
    <property type="entry name" value="TYROSINE-PROTEIN PHOSPHATASE"/>
    <property type="match status" value="1"/>
</dbReference>
<feature type="signal peptide" evidence="1">
    <location>
        <begin position="1"/>
        <end position="21"/>
    </location>
</feature>
<keyword evidence="4" id="KW-1185">Reference proteome</keyword>
<comment type="caution">
    <text evidence="3">The sequence shown here is derived from an EMBL/GenBank/DDBJ whole genome shotgun (WGS) entry which is preliminary data.</text>
</comment>
<organism evidence="3 4">
    <name type="scientific">Ophiocordyceps polyrhachis-furcata BCC 54312</name>
    <dbReference type="NCBI Taxonomy" id="1330021"/>
    <lineage>
        <taxon>Eukaryota</taxon>
        <taxon>Fungi</taxon>
        <taxon>Dikarya</taxon>
        <taxon>Ascomycota</taxon>
        <taxon>Pezizomycotina</taxon>
        <taxon>Sordariomycetes</taxon>
        <taxon>Hypocreomycetidae</taxon>
        <taxon>Hypocreales</taxon>
        <taxon>Ophiocordycipitaceae</taxon>
        <taxon>Ophiocordyceps</taxon>
    </lineage>
</organism>
<dbReference type="InterPro" id="IPR000387">
    <property type="entry name" value="Tyr_Pase_dom"/>
</dbReference>
<dbReference type="EMBL" id="LKCN02000006">
    <property type="protein sequence ID" value="RCI13527.1"/>
    <property type="molecule type" value="Genomic_DNA"/>
</dbReference>
<proteinExistence type="predicted"/>
<protein>
    <recommendedName>
        <fullName evidence="2">Tyrosine specific protein phosphatases domain-containing protein</fullName>
    </recommendedName>
</protein>